<comment type="caution">
    <text evidence="1">The sequence shown here is derived from an EMBL/GenBank/DDBJ whole genome shotgun (WGS) entry which is preliminary data.</text>
</comment>
<sequence>MLCQSRTSVTASAVDHHTADLRLSPYAKRWFTPGLKSQQRGVNQARRKWQMSCANLGREDPSTMVLFEDMREKRRAWTRTIEKAKTLHWRRFLDEAGEGKLCKAATYLKPRESWSCIPALKVGGREVTDNQEKAKAFMDSFFPIMAPAQEETLVQPLAELPWQSISEIEVYRSLKSAKSSTAPGEDGLPMLIWKRLWRHLGNLITRIFATSIVLGYHPVTALDNGGLAQGSPLSPILFAFFNSDLVDQPVDFHDGASAYIDDYFRWRVGRTAEENLAKIQSEDIPRIEGWARVVFDHELRWKDHVQQVVKRATKVNIALGGLRQLQPEQMRQLYEACVAPVLEYASTVWHDPLRDKTHLRQLRTVQRTALIRVLSAFRTVASSTLDVEAYVLPTHLCLRHRAQDTITRLHTLPRKHPIWDTLLRTQRRRNTVRSRARFPLAEALKTMSLERLQELELIDPTPLPPWRTGAFSEIEIKPDREIAMARADAARSNSDIVVYSDASGRKGHLGAAAVVLDDRLKITERVQIQVGPMDRWSVHAAELFGILYATNLINKIALQRRRSTGTRVQHSTILSDSMSALQAIRNPGNKSGQQIIYAILQAGRNTKSHGIAIRLQWTPGHCDSLGNDTADHPFPPLLSRERAHIRQGIYA</sequence>
<dbReference type="GO" id="GO:0003676">
    <property type="term" value="F:nucleic acid binding"/>
    <property type="evidence" value="ECO:0007669"/>
    <property type="project" value="InterPro"/>
</dbReference>
<gene>
    <name evidence="1" type="ORF">N7539_008542</name>
</gene>
<dbReference type="PANTHER" id="PTHR33481:SF1">
    <property type="entry name" value="ENDONUCLEASE_EXONUCLEASE_PHOSPHATASE DOMAIN-CONTAINING PROTEIN-RELATED"/>
    <property type="match status" value="1"/>
</dbReference>
<accession>A0A9W9WQV9</accession>
<dbReference type="InterPro" id="IPR012337">
    <property type="entry name" value="RNaseH-like_sf"/>
</dbReference>
<dbReference type="PANTHER" id="PTHR33481">
    <property type="entry name" value="REVERSE TRANSCRIPTASE"/>
    <property type="match status" value="1"/>
</dbReference>
<evidence type="ECO:0000313" key="2">
    <source>
        <dbReference type="Proteomes" id="UP001148312"/>
    </source>
</evidence>
<evidence type="ECO:0000313" key="1">
    <source>
        <dbReference type="EMBL" id="KAJ5471973.1"/>
    </source>
</evidence>
<dbReference type="Gene3D" id="3.30.420.10">
    <property type="entry name" value="Ribonuclease H-like superfamily/Ribonuclease H"/>
    <property type="match status" value="1"/>
</dbReference>
<dbReference type="Proteomes" id="UP001148312">
    <property type="component" value="Unassembled WGS sequence"/>
</dbReference>
<dbReference type="EMBL" id="JAPWDQ010000013">
    <property type="protein sequence ID" value="KAJ5471973.1"/>
    <property type="molecule type" value="Genomic_DNA"/>
</dbReference>
<dbReference type="SUPFAM" id="SSF53098">
    <property type="entry name" value="Ribonuclease H-like"/>
    <property type="match status" value="1"/>
</dbReference>
<dbReference type="GeneID" id="81628387"/>
<dbReference type="InterPro" id="IPR036397">
    <property type="entry name" value="RNaseH_sf"/>
</dbReference>
<dbReference type="CDD" id="cd09276">
    <property type="entry name" value="Rnase_HI_RT_non_LTR"/>
    <property type="match status" value="1"/>
</dbReference>
<reference evidence="1" key="2">
    <citation type="journal article" date="2023" name="IMA Fungus">
        <title>Comparative genomic study of the Penicillium genus elucidates a diverse pangenome and 15 lateral gene transfer events.</title>
        <authorList>
            <person name="Petersen C."/>
            <person name="Sorensen T."/>
            <person name="Nielsen M.R."/>
            <person name="Sondergaard T.E."/>
            <person name="Sorensen J.L."/>
            <person name="Fitzpatrick D.A."/>
            <person name="Frisvad J.C."/>
            <person name="Nielsen K.L."/>
        </authorList>
    </citation>
    <scope>NUCLEOTIDE SEQUENCE</scope>
    <source>
        <strain evidence="1">IBT 30728</strain>
    </source>
</reference>
<dbReference type="RefSeq" id="XP_056786519.1">
    <property type="nucleotide sequence ID" value="XM_056938137.1"/>
</dbReference>
<name>A0A9W9WQV9_9EURO</name>
<keyword evidence="2" id="KW-1185">Reference proteome</keyword>
<protein>
    <recommendedName>
        <fullName evidence="3">Reverse transcriptase domain-containing protein</fullName>
    </recommendedName>
</protein>
<proteinExistence type="predicted"/>
<organism evidence="1 2">
    <name type="scientific">Penicillium diatomitis</name>
    <dbReference type="NCBI Taxonomy" id="2819901"/>
    <lineage>
        <taxon>Eukaryota</taxon>
        <taxon>Fungi</taxon>
        <taxon>Dikarya</taxon>
        <taxon>Ascomycota</taxon>
        <taxon>Pezizomycotina</taxon>
        <taxon>Eurotiomycetes</taxon>
        <taxon>Eurotiomycetidae</taxon>
        <taxon>Eurotiales</taxon>
        <taxon>Aspergillaceae</taxon>
        <taxon>Penicillium</taxon>
    </lineage>
</organism>
<evidence type="ECO:0008006" key="3">
    <source>
        <dbReference type="Google" id="ProtNLM"/>
    </source>
</evidence>
<dbReference type="AlphaFoldDB" id="A0A9W9WQV9"/>
<reference evidence="1" key="1">
    <citation type="submission" date="2022-12" db="EMBL/GenBank/DDBJ databases">
        <authorList>
            <person name="Petersen C."/>
        </authorList>
    </citation>
    <scope>NUCLEOTIDE SEQUENCE</scope>
    <source>
        <strain evidence="1">IBT 30728</strain>
    </source>
</reference>